<dbReference type="NCBIfam" id="TIGR00326">
    <property type="entry name" value="eubact_ribD"/>
    <property type="match status" value="1"/>
</dbReference>
<evidence type="ECO:0000256" key="1">
    <source>
        <dbReference type="ARBA" id="ARBA00002151"/>
    </source>
</evidence>
<feature type="binding site" evidence="14">
    <location>
        <position position="211"/>
    </location>
    <ligand>
        <name>substrate</name>
    </ligand>
</feature>
<dbReference type="InterPro" id="IPR004794">
    <property type="entry name" value="Eubact_RibD"/>
</dbReference>
<evidence type="ECO:0000313" key="18">
    <source>
        <dbReference type="Proteomes" id="UP000624703"/>
    </source>
</evidence>
<dbReference type="RefSeq" id="WP_200312202.1">
    <property type="nucleotide sequence ID" value="NZ_JAENIM010000044.1"/>
</dbReference>
<comment type="similarity">
    <text evidence="4 12">In the N-terminal section; belongs to the cytidine and deoxycytidylate deaminase family.</text>
</comment>
<feature type="binding site" evidence="15">
    <location>
        <position position="49"/>
    </location>
    <ligand>
        <name>Zn(2+)</name>
        <dbReference type="ChEBI" id="CHEBI:29105"/>
        <note>catalytic</note>
    </ligand>
</feature>
<comment type="catalytic activity">
    <reaction evidence="12">
        <text>2,5-diamino-6-hydroxy-4-(5-phosphoribosylamino)-pyrimidine + H2O + H(+) = 5-amino-6-(5-phospho-D-ribosylamino)uracil + NH4(+)</text>
        <dbReference type="Rhea" id="RHEA:21868"/>
        <dbReference type="ChEBI" id="CHEBI:15377"/>
        <dbReference type="ChEBI" id="CHEBI:15378"/>
        <dbReference type="ChEBI" id="CHEBI:28938"/>
        <dbReference type="ChEBI" id="CHEBI:58453"/>
        <dbReference type="ChEBI" id="CHEBI:58614"/>
        <dbReference type="EC" id="3.5.4.26"/>
    </reaction>
</comment>
<dbReference type="PIRSF" id="PIRSF006769">
    <property type="entry name" value="RibD"/>
    <property type="match status" value="1"/>
</dbReference>
<evidence type="ECO:0000256" key="9">
    <source>
        <dbReference type="ARBA" id="ARBA00022857"/>
    </source>
</evidence>
<dbReference type="GO" id="GO:0008703">
    <property type="term" value="F:5-amino-6-(5-phosphoribosylamino)uracil reductase activity"/>
    <property type="evidence" value="ECO:0007669"/>
    <property type="project" value="UniProtKB-EC"/>
</dbReference>
<keyword evidence="18" id="KW-1185">Reference proteome</keyword>
<dbReference type="EC" id="3.5.4.26" evidence="12"/>
<evidence type="ECO:0000256" key="14">
    <source>
        <dbReference type="PIRSR" id="PIRSR006769-2"/>
    </source>
</evidence>
<dbReference type="UniPathway" id="UPA00275">
    <property type="reaction ID" value="UER00401"/>
</dbReference>
<evidence type="ECO:0000256" key="2">
    <source>
        <dbReference type="ARBA" id="ARBA00004882"/>
    </source>
</evidence>
<dbReference type="SUPFAM" id="SSF53927">
    <property type="entry name" value="Cytidine deaminase-like"/>
    <property type="match status" value="1"/>
</dbReference>
<evidence type="ECO:0000256" key="15">
    <source>
        <dbReference type="PIRSR" id="PIRSR006769-3"/>
    </source>
</evidence>
<evidence type="ECO:0000256" key="5">
    <source>
        <dbReference type="ARBA" id="ARBA00007417"/>
    </source>
</evidence>
<dbReference type="CDD" id="cd01284">
    <property type="entry name" value="Riboflavin_deaminase-reductase"/>
    <property type="match status" value="1"/>
</dbReference>
<feature type="binding site" evidence="14">
    <location>
        <position position="208"/>
    </location>
    <ligand>
        <name>substrate</name>
    </ligand>
</feature>
<comment type="caution">
    <text evidence="17">The sequence shown here is derived from an EMBL/GenBank/DDBJ whole genome shotgun (WGS) entry which is preliminary data.</text>
</comment>
<organism evidence="17 18">
    <name type="scientific">Persicirhabdus sediminis</name>
    <dbReference type="NCBI Taxonomy" id="454144"/>
    <lineage>
        <taxon>Bacteria</taxon>
        <taxon>Pseudomonadati</taxon>
        <taxon>Verrucomicrobiota</taxon>
        <taxon>Verrucomicrobiia</taxon>
        <taxon>Verrucomicrobiales</taxon>
        <taxon>Verrucomicrobiaceae</taxon>
        <taxon>Persicirhabdus</taxon>
    </lineage>
</organism>
<dbReference type="Proteomes" id="UP000624703">
    <property type="component" value="Unassembled WGS sequence"/>
</dbReference>
<comment type="similarity">
    <text evidence="5 12">In the C-terminal section; belongs to the HTP reductase family.</text>
</comment>
<evidence type="ECO:0000256" key="3">
    <source>
        <dbReference type="ARBA" id="ARBA00004910"/>
    </source>
</evidence>
<comment type="catalytic activity">
    <reaction evidence="12">
        <text>5-amino-6-(5-phospho-D-ribitylamino)uracil + NADP(+) = 5-amino-6-(5-phospho-D-ribosylamino)uracil + NADPH + H(+)</text>
        <dbReference type="Rhea" id="RHEA:17845"/>
        <dbReference type="ChEBI" id="CHEBI:15378"/>
        <dbReference type="ChEBI" id="CHEBI:57783"/>
        <dbReference type="ChEBI" id="CHEBI:58349"/>
        <dbReference type="ChEBI" id="CHEBI:58421"/>
        <dbReference type="ChEBI" id="CHEBI:58453"/>
        <dbReference type="EC" id="1.1.1.193"/>
    </reaction>
</comment>
<gene>
    <name evidence="17" type="primary">ribD</name>
    <name evidence="17" type="ORF">JIN82_13580</name>
</gene>
<feature type="binding site" evidence="14">
    <location>
        <position position="200"/>
    </location>
    <ligand>
        <name>NADP(+)</name>
        <dbReference type="ChEBI" id="CHEBI:58349"/>
    </ligand>
</feature>
<keyword evidence="10 12" id="KW-0560">Oxidoreductase</keyword>
<dbReference type="InterPro" id="IPR016192">
    <property type="entry name" value="APOBEC/CMP_deaminase_Zn-bd"/>
</dbReference>
<reference evidence="17" key="1">
    <citation type="submission" date="2021-01" db="EMBL/GenBank/DDBJ databases">
        <title>Modified the classification status of verrucomicrobia.</title>
        <authorList>
            <person name="Feng X."/>
        </authorList>
    </citation>
    <scope>NUCLEOTIDE SEQUENCE</scope>
    <source>
        <strain evidence="17">_KCTC 22039</strain>
    </source>
</reference>
<keyword evidence="11" id="KW-0511">Multifunctional enzyme</keyword>
<dbReference type="Pfam" id="PF00383">
    <property type="entry name" value="dCMP_cyt_deam_1"/>
    <property type="match status" value="1"/>
</dbReference>
<dbReference type="Gene3D" id="3.40.430.10">
    <property type="entry name" value="Dihydrofolate Reductase, subunit A"/>
    <property type="match status" value="2"/>
</dbReference>
<keyword evidence="8 12" id="KW-0862">Zinc</keyword>
<dbReference type="AlphaFoldDB" id="A0A8J7MG38"/>
<dbReference type="GO" id="GO:0008835">
    <property type="term" value="F:diaminohydroxyphosphoribosylaminopyrimidine deaminase activity"/>
    <property type="evidence" value="ECO:0007669"/>
    <property type="project" value="UniProtKB-EC"/>
</dbReference>
<evidence type="ECO:0000256" key="11">
    <source>
        <dbReference type="ARBA" id="ARBA00023268"/>
    </source>
</evidence>
<name>A0A8J7MG38_9BACT</name>
<feature type="binding site" evidence="14">
    <location>
        <position position="188"/>
    </location>
    <ligand>
        <name>substrate</name>
    </ligand>
</feature>
<dbReference type="GO" id="GO:0009231">
    <property type="term" value="P:riboflavin biosynthetic process"/>
    <property type="evidence" value="ECO:0007669"/>
    <property type="project" value="UniProtKB-UniPathway"/>
</dbReference>
<feature type="active site" description="Proton donor" evidence="13">
    <location>
        <position position="51"/>
    </location>
</feature>
<comment type="pathway">
    <text evidence="2 12">Cofactor biosynthesis; riboflavin biosynthesis; 5-amino-6-(D-ribitylamino)uracil from GTP: step 2/4.</text>
</comment>
<dbReference type="PANTHER" id="PTHR38011">
    <property type="entry name" value="DIHYDROFOLATE REDUCTASE FAMILY PROTEIN (AFU_ORTHOLOGUE AFUA_8G06820)"/>
    <property type="match status" value="1"/>
</dbReference>
<feature type="binding site" evidence="14">
    <location>
        <position position="204"/>
    </location>
    <ligand>
        <name>NADP(+)</name>
        <dbReference type="ChEBI" id="CHEBI:58349"/>
    </ligand>
</feature>
<sequence>MHEKWMRMALNEAQKSRGLTSPNPNVGAVIVKQGEILGRGVHRKAGLPHGEREAIADALTRHSADELRGSTIYVTLEPCSTQGRTPACVQGILEMGISSVVYGAVDPNPEHAGRADGILQAQGVEVTAGVLAEQCEYEHRGFFKRMRSGRPWVIAKSAMSLDGKITRPAGEGQWLTGAEARAEVQNIRCESDAIITGGNTVRADDPALTLRGENVPAGKIQPWRVVMTRSDARFLPNSAKLFNDEFSDRTLVYQNESPASVLKQLAEMDCNVVMLECGGVLLGEFVKAGLVDECVFFYAPMICGGSKDGVGDGDMQLANSLHMKNPQWSQLGNDLMVRGEVNC</sequence>
<keyword evidence="7 12" id="KW-0479">Metal-binding</keyword>
<feature type="binding site" evidence="15">
    <location>
        <position position="88"/>
    </location>
    <ligand>
        <name>Zn(2+)</name>
        <dbReference type="ChEBI" id="CHEBI:29105"/>
        <note>catalytic</note>
    </ligand>
</feature>
<keyword evidence="9 12" id="KW-0521">NADP</keyword>
<dbReference type="GO" id="GO:0008270">
    <property type="term" value="F:zinc ion binding"/>
    <property type="evidence" value="ECO:0007669"/>
    <property type="project" value="InterPro"/>
</dbReference>
<keyword evidence="12 17" id="KW-0378">Hydrolase</keyword>
<feature type="domain" description="CMP/dCMP-type deaminase" evidence="16">
    <location>
        <begin position="1"/>
        <end position="116"/>
    </location>
</feature>
<evidence type="ECO:0000256" key="8">
    <source>
        <dbReference type="ARBA" id="ARBA00022833"/>
    </source>
</evidence>
<evidence type="ECO:0000256" key="10">
    <source>
        <dbReference type="ARBA" id="ARBA00023002"/>
    </source>
</evidence>
<feature type="binding site" evidence="14">
    <location>
        <position position="158"/>
    </location>
    <ligand>
        <name>NADP(+)</name>
        <dbReference type="ChEBI" id="CHEBI:58349"/>
    </ligand>
</feature>
<dbReference type="PROSITE" id="PS51747">
    <property type="entry name" value="CYT_DCMP_DEAMINASES_2"/>
    <property type="match status" value="1"/>
</dbReference>
<protein>
    <recommendedName>
        <fullName evidence="12">Riboflavin biosynthesis protein RibD</fullName>
    </recommendedName>
    <domain>
        <recommendedName>
            <fullName evidence="12">Diaminohydroxyphosphoribosylaminopyrimidine deaminase</fullName>
            <shortName evidence="12">DRAP deaminase</shortName>
            <ecNumber evidence="12">3.5.4.26</ecNumber>
        </recommendedName>
        <alternativeName>
            <fullName evidence="12">Riboflavin-specific deaminase</fullName>
        </alternativeName>
    </domain>
    <domain>
        <recommendedName>
            <fullName evidence="12">5-amino-6-(5-phosphoribosylamino)uracil reductase</fullName>
            <ecNumber evidence="12">1.1.1.193</ecNumber>
        </recommendedName>
        <alternativeName>
            <fullName evidence="12">HTP reductase</fullName>
        </alternativeName>
    </domain>
</protein>
<dbReference type="InterPro" id="IPR016193">
    <property type="entry name" value="Cytidine_deaminase-like"/>
</dbReference>
<evidence type="ECO:0000259" key="16">
    <source>
        <dbReference type="PROSITE" id="PS51747"/>
    </source>
</evidence>
<evidence type="ECO:0000256" key="7">
    <source>
        <dbReference type="ARBA" id="ARBA00022723"/>
    </source>
</evidence>
<dbReference type="PROSITE" id="PS00903">
    <property type="entry name" value="CYT_DCMP_DEAMINASES_1"/>
    <property type="match status" value="1"/>
</dbReference>
<dbReference type="SUPFAM" id="SSF53597">
    <property type="entry name" value="Dihydrofolate reductase-like"/>
    <property type="match status" value="1"/>
</dbReference>
<dbReference type="EC" id="1.1.1.193" evidence="12"/>
<evidence type="ECO:0000256" key="12">
    <source>
        <dbReference type="PIRNR" id="PIRNR006769"/>
    </source>
</evidence>
<evidence type="ECO:0000256" key="4">
    <source>
        <dbReference type="ARBA" id="ARBA00005259"/>
    </source>
</evidence>
<accession>A0A8J7MG38</accession>
<proteinExistence type="inferred from homology"/>
<dbReference type="PANTHER" id="PTHR38011:SF7">
    <property type="entry name" value="2,5-DIAMINO-6-RIBOSYLAMINO-4(3H)-PYRIMIDINONE 5'-PHOSPHATE REDUCTASE"/>
    <property type="match status" value="1"/>
</dbReference>
<dbReference type="InterPro" id="IPR002125">
    <property type="entry name" value="CMP_dCMP_dom"/>
</dbReference>
<feature type="binding site" evidence="14">
    <location>
        <position position="174"/>
    </location>
    <ligand>
        <name>NADP(+)</name>
        <dbReference type="ChEBI" id="CHEBI:58349"/>
    </ligand>
</feature>
<keyword evidence="6 12" id="KW-0686">Riboflavin biosynthesis</keyword>
<dbReference type="InterPro" id="IPR024072">
    <property type="entry name" value="DHFR-like_dom_sf"/>
</dbReference>
<dbReference type="EMBL" id="JAENIM010000044">
    <property type="protein sequence ID" value="MBK1792187.1"/>
    <property type="molecule type" value="Genomic_DNA"/>
</dbReference>
<comment type="cofactor">
    <cofactor evidence="12 15">
        <name>Zn(2+)</name>
        <dbReference type="ChEBI" id="CHEBI:29105"/>
    </cofactor>
    <text evidence="12 15">Binds 1 zinc ion.</text>
</comment>
<dbReference type="InterPro" id="IPR050765">
    <property type="entry name" value="Riboflavin_Biosynth_HTPR"/>
</dbReference>
<comment type="function">
    <text evidence="1 12">Converts 2,5-diamino-6-(ribosylamino)-4(3h)-pyrimidinone 5'-phosphate into 5-amino-6-(ribosylamino)-2,4(1h,3h)-pyrimidinedione 5'-phosphate.</text>
</comment>
<dbReference type="Pfam" id="PF01872">
    <property type="entry name" value="RibD_C"/>
    <property type="match status" value="1"/>
</dbReference>
<feature type="binding site" evidence="14">
    <location>
        <position position="276"/>
    </location>
    <ligand>
        <name>substrate</name>
    </ligand>
</feature>
<feature type="binding site" evidence="15">
    <location>
        <position position="79"/>
    </location>
    <ligand>
        <name>Zn(2+)</name>
        <dbReference type="ChEBI" id="CHEBI:29105"/>
        <note>catalytic</note>
    </ligand>
</feature>
<evidence type="ECO:0000256" key="13">
    <source>
        <dbReference type="PIRSR" id="PIRSR006769-1"/>
    </source>
</evidence>
<evidence type="ECO:0000256" key="6">
    <source>
        <dbReference type="ARBA" id="ARBA00022619"/>
    </source>
</evidence>
<dbReference type="InterPro" id="IPR002734">
    <property type="entry name" value="RibDG_C"/>
</dbReference>
<evidence type="ECO:0000313" key="17">
    <source>
        <dbReference type="EMBL" id="MBK1792187.1"/>
    </source>
</evidence>
<comment type="pathway">
    <text evidence="3 12">Cofactor biosynthesis; riboflavin biosynthesis; 5-amino-6-(D-ribitylamino)uracil from GTP: step 3/4.</text>
</comment>
<dbReference type="Gene3D" id="3.40.140.10">
    <property type="entry name" value="Cytidine Deaminase, domain 2"/>
    <property type="match status" value="1"/>
</dbReference>